<evidence type="ECO:0000313" key="9">
    <source>
        <dbReference type="EMBL" id="OOQ85962.1"/>
    </source>
</evidence>
<feature type="transmembrane region" description="Helical" evidence="7">
    <location>
        <begin position="284"/>
        <end position="306"/>
    </location>
</feature>
<dbReference type="GO" id="GO:0000993">
    <property type="term" value="F:RNA polymerase II complex binding"/>
    <property type="evidence" value="ECO:0007669"/>
    <property type="project" value="TreeGrafter"/>
</dbReference>
<feature type="region of interest" description="Disordered" evidence="6">
    <location>
        <begin position="1"/>
        <end position="33"/>
    </location>
</feature>
<keyword evidence="7" id="KW-1133">Transmembrane helix</keyword>
<gene>
    <name evidence="9" type="ORF">PEBR_23296</name>
</gene>
<feature type="region of interest" description="Disordered" evidence="6">
    <location>
        <begin position="692"/>
        <end position="727"/>
    </location>
</feature>
<evidence type="ECO:0000313" key="10">
    <source>
        <dbReference type="Proteomes" id="UP000190744"/>
    </source>
</evidence>
<dbReference type="GO" id="GO:0006368">
    <property type="term" value="P:transcription elongation by RNA polymerase II"/>
    <property type="evidence" value="ECO:0007669"/>
    <property type="project" value="InterPro"/>
</dbReference>
<dbReference type="Pfam" id="PF07690">
    <property type="entry name" value="MFS_1"/>
    <property type="match status" value="1"/>
</dbReference>
<keyword evidence="5" id="KW-0539">Nucleus</keyword>
<feature type="compositionally biased region" description="Basic and acidic residues" evidence="6">
    <location>
        <begin position="703"/>
        <end position="721"/>
    </location>
</feature>
<dbReference type="Gene3D" id="3.40.50.11990">
    <property type="entry name" value="RNA polymerase II accessory factor, Cdc73 C-terminal domain"/>
    <property type="match status" value="1"/>
</dbReference>
<keyword evidence="7" id="KW-0472">Membrane</keyword>
<dbReference type="InterPro" id="IPR007852">
    <property type="entry name" value="Cdc73/Parafibromin"/>
</dbReference>
<feature type="transmembrane region" description="Helical" evidence="7">
    <location>
        <begin position="204"/>
        <end position="222"/>
    </location>
</feature>
<keyword evidence="7" id="KW-0812">Transmembrane</keyword>
<feature type="compositionally biased region" description="Low complexity" evidence="6">
    <location>
        <begin position="692"/>
        <end position="702"/>
    </location>
</feature>
<comment type="caution">
    <text evidence="9">The sequence shown here is derived from an EMBL/GenBank/DDBJ whole genome shotgun (WGS) entry which is preliminary data.</text>
</comment>
<organism evidence="9 10">
    <name type="scientific">Penicillium brasilianum</name>
    <dbReference type="NCBI Taxonomy" id="104259"/>
    <lineage>
        <taxon>Eukaryota</taxon>
        <taxon>Fungi</taxon>
        <taxon>Dikarya</taxon>
        <taxon>Ascomycota</taxon>
        <taxon>Pezizomycotina</taxon>
        <taxon>Eurotiomycetes</taxon>
        <taxon>Eurotiomycetidae</taxon>
        <taxon>Eurotiales</taxon>
        <taxon>Aspergillaceae</taxon>
        <taxon>Penicillium</taxon>
    </lineage>
</organism>
<feature type="transmembrane region" description="Helical" evidence="7">
    <location>
        <begin position="136"/>
        <end position="160"/>
    </location>
</feature>
<dbReference type="PANTHER" id="PTHR12466:SF8">
    <property type="entry name" value="PARAFIBROMIN"/>
    <property type="match status" value="1"/>
</dbReference>
<comment type="subcellular location">
    <subcellularLocation>
        <location evidence="2">Membrane</location>
        <topology evidence="2">Multi-pass membrane protein</topology>
    </subcellularLocation>
    <subcellularLocation>
        <location evidence="1">Nucleus</location>
    </subcellularLocation>
</comment>
<evidence type="ECO:0000256" key="2">
    <source>
        <dbReference type="ARBA" id="ARBA00004141"/>
    </source>
</evidence>
<dbReference type="GO" id="GO:0016593">
    <property type="term" value="C:Cdc73/Paf1 complex"/>
    <property type="evidence" value="ECO:0007669"/>
    <property type="project" value="InterPro"/>
</dbReference>
<dbReference type="GO" id="GO:0016020">
    <property type="term" value="C:membrane"/>
    <property type="evidence" value="ECO:0007669"/>
    <property type="project" value="UniProtKB-SubCell"/>
</dbReference>
<feature type="transmembrane region" description="Helical" evidence="7">
    <location>
        <begin position="113"/>
        <end position="130"/>
    </location>
</feature>
<dbReference type="GO" id="GO:0022857">
    <property type="term" value="F:transmembrane transporter activity"/>
    <property type="evidence" value="ECO:0007669"/>
    <property type="project" value="InterPro"/>
</dbReference>
<feature type="transmembrane region" description="Helical" evidence="7">
    <location>
        <begin position="345"/>
        <end position="366"/>
    </location>
</feature>
<feature type="transmembrane region" description="Helical" evidence="7">
    <location>
        <begin position="242"/>
        <end position="264"/>
    </location>
</feature>
<dbReference type="EMBL" id="LJBN01000158">
    <property type="protein sequence ID" value="OOQ85962.1"/>
    <property type="molecule type" value="Genomic_DNA"/>
</dbReference>
<keyword evidence="4" id="KW-0804">Transcription</keyword>
<feature type="transmembrane region" description="Helical" evidence="7">
    <location>
        <begin position="429"/>
        <end position="449"/>
    </location>
</feature>
<feature type="region of interest" description="Disordered" evidence="6">
    <location>
        <begin position="837"/>
        <end position="861"/>
    </location>
</feature>
<feature type="transmembrane region" description="Helical" evidence="7">
    <location>
        <begin position="313"/>
        <end position="333"/>
    </location>
</feature>
<feature type="transmembrane region" description="Helical" evidence="7">
    <location>
        <begin position="42"/>
        <end position="66"/>
    </location>
</feature>
<protein>
    <recommendedName>
        <fullName evidence="8">Cell division control protein 73 C-terminal domain-containing protein</fullName>
    </recommendedName>
</protein>
<proteinExistence type="inferred from homology"/>
<reference evidence="10" key="1">
    <citation type="submission" date="2015-09" db="EMBL/GenBank/DDBJ databases">
        <authorList>
            <person name="Fill T.P."/>
            <person name="Baretta J.F."/>
            <person name="de Almeida L.G."/>
            <person name="Rocha M."/>
            <person name="de Souza D.H."/>
            <person name="Malavazi I."/>
            <person name="Cerdeira L.T."/>
            <person name="Hong H."/>
            <person name="Samborskyy M."/>
            <person name="de Vasconcelos A.T."/>
            <person name="Leadlay P."/>
            <person name="Rodrigues-Filho E."/>
        </authorList>
    </citation>
    <scope>NUCLEOTIDE SEQUENCE [LARGE SCALE GENOMIC DNA]</scope>
    <source>
        <strain evidence="10">LaBioMMi 136</strain>
    </source>
</reference>
<feature type="transmembrane region" description="Helical" evidence="7">
    <location>
        <begin position="172"/>
        <end position="192"/>
    </location>
</feature>
<dbReference type="InterPro" id="IPR031336">
    <property type="entry name" value="CDC73_C"/>
</dbReference>
<dbReference type="Pfam" id="PF05179">
    <property type="entry name" value="CDC73_C"/>
    <property type="match status" value="1"/>
</dbReference>
<dbReference type="SUPFAM" id="SSF103473">
    <property type="entry name" value="MFS general substrate transporter"/>
    <property type="match status" value="1"/>
</dbReference>
<dbReference type="Gene3D" id="1.20.1250.20">
    <property type="entry name" value="MFS general substrate transporter like domains"/>
    <property type="match status" value="2"/>
</dbReference>
<evidence type="ECO:0000256" key="4">
    <source>
        <dbReference type="ARBA" id="ARBA00023163"/>
    </source>
</evidence>
<sequence length="976" mass="105038">MSSTTHETISLSEVPSRYSSDDVTPSEIEQPSLPPADGGKAAWLLLASCCLIQLPVWGFSTVFGIFQEYYSTHDVLLGNKGDLATVGTTSTGLLYLLSPVTFTLLTRYPRLQAWCIPTGLAITVIGSLLSSFSQQVWHLIATQGVMCAIGNALMFSPSSLYMDQWFITKKGLALGIMWAAKSITGVALPFVANACLNKFGSSTTFRAWTVTTLLTTLLSLPFMKPRVPVSSSASARRLDLSFLRSVTFWMLQAGNVFQSFGYFLPSTYLPSYSTTTVGLSETTGTMLVSLFNATSVFGGIFVGMLCDRFAVSNVLLLSSVGSALSVFLLWGMASSPESESPQTAIALLTLFSIFYGFFAGGFSSTWSGIIKQIKRESSASLETGLVFGLLAGGRGIGNVISGPLSTALIKQGSLSGSQGNSETGFSTQYGTLILFTGITAVFGAWSWMWRYISSGVHCVSRSGHVHRELQRQPFHRHTFQAQPSVEPPPPLQLHSQSPRSSITTMASTDSAVQDPLLSLRRAIAAGSLPTPTTSSELSDQHATDNLAQATHLFFSQPSPHTFPLTEPTRFVSNTTETAVDLRSIFFAWQKKDVAIPEYIASAQELNEALKQKELQEGGKEEVIQNLVFVERLDLITWLEGASDESEHIKPLEGAAAAAEAAAAAAGQAQAEAAAGVASGAAGGISTVPSAAAAAPGQAGRPQKQIDPRLQEIYNGERKTGDRNTLLRGIKPTDFSHVRKSAAIFFDRSRDRPGQPGAKPGAKPSSMVPAPSAGLSMPSRKSSSRPDPIILLSPSASSLIRMSNIKSFLQDGVFVPPDHPTLSMSTEANFMELKRPLRLKNDPSNPSANAIGSAGGGRGPKPTKFILVDGTTNFKPEYWSRLVAVFTTGQTWQFKSYKWSSPPELFKHATGIYVGWRGEDVPSTVKGWGRGVDTFAVERWDEKGGIHGGGRWRDREVVEGIWTAIEEGMRIRGWGSK</sequence>
<dbReference type="Proteomes" id="UP000190744">
    <property type="component" value="Unassembled WGS sequence"/>
</dbReference>
<name>A0A1S9RK89_PENBI</name>
<feature type="compositionally biased region" description="Low complexity" evidence="6">
    <location>
        <begin position="753"/>
        <end position="763"/>
    </location>
</feature>
<accession>A0A1S9RK89</accession>
<feature type="transmembrane region" description="Helical" evidence="7">
    <location>
        <begin position="86"/>
        <end position="106"/>
    </location>
</feature>
<feature type="region of interest" description="Disordered" evidence="6">
    <location>
        <begin position="743"/>
        <end position="787"/>
    </location>
</feature>
<dbReference type="GO" id="GO:0032968">
    <property type="term" value="P:positive regulation of transcription elongation by RNA polymerase II"/>
    <property type="evidence" value="ECO:0007669"/>
    <property type="project" value="TreeGrafter"/>
</dbReference>
<feature type="compositionally biased region" description="Low complexity" evidence="6">
    <location>
        <begin position="492"/>
        <end position="501"/>
    </location>
</feature>
<evidence type="ECO:0000256" key="1">
    <source>
        <dbReference type="ARBA" id="ARBA00004123"/>
    </source>
</evidence>
<dbReference type="InterPro" id="IPR036259">
    <property type="entry name" value="MFS_trans_sf"/>
</dbReference>
<feature type="compositionally biased region" description="Polar residues" evidence="6">
    <location>
        <begin position="1"/>
        <end position="29"/>
    </location>
</feature>
<dbReference type="PANTHER" id="PTHR12466">
    <property type="entry name" value="CDC73 DOMAIN PROTEIN"/>
    <property type="match status" value="1"/>
</dbReference>
<dbReference type="FunFam" id="3.40.50.11990:FF:000003">
    <property type="entry name" value="Pol II transcription elongation factor subunit Cdc73"/>
    <property type="match status" value="1"/>
</dbReference>
<evidence type="ECO:0000259" key="8">
    <source>
        <dbReference type="Pfam" id="PF05179"/>
    </source>
</evidence>
<dbReference type="InterPro" id="IPR038103">
    <property type="entry name" value="CDC73_C_sf"/>
</dbReference>
<evidence type="ECO:0000256" key="5">
    <source>
        <dbReference type="ARBA" id="ARBA00023242"/>
    </source>
</evidence>
<dbReference type="AlphaFoldDB" id="A0A1S9RK89"/>
<evidence type="ECO:0000256" key="6">
    <source>
        <dbReference type="SAM" id="MobiDB-lite"/>
    </source>
</evidence>
<dbReference type="InterPro" id="IPR011701">
    <property type="entry name" value="MFS"/>
</dbReference>
<feature type="region of interest" description="Disordered" evidence="6">
    <location>
        <begin position="480"/>
        <end position="507"/>
    </location>
</feature>
<evidence type="ECO:0000256" key="3">
    <source>
        <dbReference type="ARBA" id="ARBA00010427"/>
    </source>
</evidence>
<evidence type="ECO:0000256" key="7">
    <source>
        <dbReference type="SAM" id="Phobius"/>
    </source>
</evidence>
<feature type="domain" description="Cell division control protein 73 C-terminal" evidence="8">
    <location>
        <begin position="784"/>
        <end position="966"/>
    </location>
</feature>
<comment type="similarity">
    <text evidence="3">Belongs to the CDC73 family.</text>
</comment>